<dbReference type="InterPro" id="IPR036388">
    <property type="entry name" value="WH-like_DNA-bd_sf"/>
</dbReference>
<dbReference type="InterPro" id="IPR000835">
    <property type="entry name" value="HTH_MarR-typ"/>
</dbReference>
<reference evidence="3 4" key="2">
    <citation type="journal article" date="2016" name="Genome Announc.">
        <title>Complete Genome Sequence of Sphingopyxis macrogoltabida Strain 203N (NBRC 111659), a Polyethylene Glycol Degrader.</title>
        <authorList>
            <person name="Ohtsubo Y."/>
            <person name="Nonoyama S."/>
            <person name="Nagata Y."/>
            <person name="Numata M."/>
            <person name="Tsuchikane K."/>
            <person name="Hosoyama A."/>
            <person name="Yamazoe A."/>
            <person name="Tsuda M."/>
            <person name="Fujita N."/>
            <person name="Kawai F."/>
        </authorList>
    </citation>
    <scope>NUCLEOTIDE SEQUENCE [LARGE SCALE GENOMIC DNA]</scope>
    <source>
        <strain evidence="3 4">203N</strain>
    </source>
</reference>
<geneLocation type="plasmid" evidence="3 4">
    <name>unnamed1</name>
</geneLocation>
<dbReference type="AlphaFoldDB" id="A0AAC9AZA7"/>
<sequence>MGKQASSGKTPASRTVGDKAEESADEKRQASLADLLSFYYPMHYRIGIDVETVMGQGRISRKQGTILWLIHSRGDKDGWLRRKLIEERLSAWFEISNSSVSNLLRELTRPPLELVKQIENPTSGREKLVCLTPKGRAFIGESIRQSLDYLGRHLEHVDQQQLDRGIQFFKLAFQPLSTDPEASESGAS</sequence>
<evidence type="ECO:0000313" key="4">
    <source>
        <dbReference type="Proteomes" id="UP000076088"/>
    </source>
</evidence>
<evidence type="ECO:0000259" key="2">
    <source>
        <dbReference type="Pfam" id="PF13463"/>
    </source>
</evidence>
<protein>
    <recommendedName>
        <fullName evidence="2">HTH marR-type domain-containing protein</fullName>
    </recommendedName>
</protein>
<feature type="region of interest" description="Disordered" evidence="1">
    <location>
        <begin position="1"/>
        <end position="25"/>
    </location>
</feature>
<accession>A0AAC9AZA7</accession>
<keyword evidence="4" id="KW-1185">Reference proteome</keyword>
<dbReference type="RefSeq" id="WP_054734958.1">
    <property type="nucleotide sequence ID" value="NZ_CP009430.1"/>
</dbReference>
<proteinExistence type="predicted"/>
<feature type="domain" description="HTH marR-type" evidence="2">
    <location>
        <begin position="82"/>
        <end position="135"/>
    </location>
</feature>
<name>A0AAC9AZA7_SPHMC</name>
<dbReference type="GO" id="GO:0003700">
    <property type="term" value="F:DNA-binding transcription factor activity"/>
    <property type="evidence" value="ECO:0007669"/>
    <property type="project" value="InterPro"/>
</dbReference>
<dbReference type="InterPro" id="IPR036390">
    <property type="entry name" value="WH_DNA-bd_sf"/>
</dbReference>
<dbReference type="Gene3D" id="1.10.10.10">
    <property type="entry name" value="Winged helix-like DNA-binding domain superfamily/Winged helix DNA-binding domain"/>
    <property type="match status" value="1"/>
</dbReference>
<organism evidence="3 4">
    <name type="scientific">Sphingopyxis macrogoltabida</name>
    <name type="common">Sphingomonas macrogoltabidus</name>
    <dbReference type="NCBI Taxonomy" id="33050"/>
    <lineage>
        <taxon>Bacteria</taxon>
        <taxon>Pseudomonadati</taxon>
        <taxon>Pseudomonadota</taxon>
        <taxon>Alphaproteobacteria</taxon>
        <taxon>Sphingomonadales</taxon>
        <taxon>Sphingomonadaceae</taxon>
        <taxon>Sphingopyxis</taxon>
    </lineage>
</organism>
<dbReference type="SUPFAM" id="SSF46785">
    <property type="entry name" value="Winged helix' DNA-binding domain"/>
    <property type="match status" value="1"/>
</dbReference>
<feature type="compositionally biased region" description="Basic and acidic residues" evidence="1">
    <location>
        <begin position="16"/>
        <end position="25"/>
    </location>
</feature>
<gene>
    <name evidence="3" type="ORF">ATM17_31130</name>
</gene>
<dbReference type="KEGG" id="smaz:LH19_27135"/>
<dbReference type="EMBL" id="CP013345">
    <property type="protein sequence ID" value="AMU92712.1"/>
    <property type="molecule type" value="Genomic_DNA"/>
</dbReference>
<dbReference type="Proteomes" id="UP000076088">
    <property type="component" value="Plasmid unnamed1"/>
</dbReference>
<keyword evidence="3" id="KW-0614">Plasmid</keyword>
<evidence type="ECO:0000256" key="1">
    <source>
        <dbReference type="SAM" id="MobiDB-lite"/>
    </source>
</evidence>
<dbReference type="Pfam" id="PF13463">
    <property type="entry name" value="HTH_27"/>
    <property type="match status" value="1"/>
</dbReference>
<reference evidence="4" key="1">
    <citation type="submission" date="2015-11" db="EMBL/GenBank/DDBJ databases">
        <title>Complete genome sequence of a polyethylene-glycol degrader Sphingopyxis macrogoltabida 203N (NBRC 111659).</title>
        <authorList>
            <person name="Yoshiyuki O."/>
            <person name="Shouta N."/>
            <person name="Nagata Y."/>
            <person name="Numata M."/>
            <person name="Tsuchikane K."/>
            <person name="Hosoyama A."/>
            <person name="Yamazoe A."/>
            <person name="Tsuda M."/>
            <person name="Fujita N."/>
            <person name="Kawai F."/>
        </authorList>
    </citation>
    <scope>NUCLEOTIDE SEQUENCE [LARGE SCALE GENOMIC DNA]</scope>
    <source>
        <strain evidence="4">203N</strain>
        <plasmid evidence="4">unnamed1</plasmid>
    </source>
</reference>
<evidence type="ECO:0000313" key="3">
    <source>
        <dbReference type="EMBL" id="AMU92712.1"/>
    </source>
</evidence>
<feature type="compositionally biased region" description="Polar residues" evidence="1">
    <location>
        <begin position="1"/>
        <end position="13"/>
    </location>
</feature>